<dbReference type="PANTHER" id="PTHR11061:SF30">
    <property type="entry name" value="TRNA (URACIL(54)-C(5))-METHYLTRANSFERASE"/>
    <property type="match status" value="1"/>
</dbReference>
<dbReference type="AlphaFoldDB" id="G0L7A8"/>
<dbReference type="InterPro" id="IPR012340">
    <property type="entry name" value="NA-bd_OB-fold"/>
</dbReference>
<dbReference type="PROSITE" id="PS50926">
    <property type="entry name" value="TRAM"/>
    <property type="match status" value="1"/>
</dbReference>
<protein>
    <submittedName>
        <fullName evidence="7">23S rRNA (Uracil-5-)-methyltransferase RumA</fullName>
        <ecNumber evidence="7">2.1.1.-</ecNumber>
    </submittedName>
</protein>
<evidence type="ECO:0000256" key="3">
    <source>
        <dbReference type="ARBA" id="ARBA00022691"/>
    </source>
</evidence>
<evidence type="ECO:0000256" key="1">
    <source>
        <dbReference type="ARBA" id="ARBA00022603"/>
    </source>
</evidence>
<keyword evidence="8" id="KW-1185">Reference proteome</keyword>
<feature type="binding site" evidence="4">
    <location>
        <position position="339"/>
    </location>
    <ligand>
        <name>S-adenosyl-L-methionine</name>
        <dbReference type="ChEBI" id="CHEBI:59789"/>
    </ligand>
</feature>
<reference evidence="8" key="1">
    <citation type="submission" date="2009-07" db="EMBL/GenBank/DDBJ databases">
        <title>Complete genome sequence of Zobellia galactanivorans Dsij.</title>
        <authorList>
            <consortium name="Genoscope - CEA"/>
        </authorList>
    </citation>
    <scope>NUCLEOTIDE SEQUENCE [LARGE SCALE GENOMIC DNA]</scope>
    <source>
        <strain evidence="8">DSM 12802 / CCUG 47099 / CIP 106680 / NCIMB 13871 / Dsij</strain>
    </source>
</reference>
<feature type="domain" description="TRAM" evidence="6">
    <location>
        <begin position="12"/>
        <end position="72"/>
    </location>
</feature>
<dbReference type="GO" id="GO:0070475">
    <property type="term" value="P:rRNA base methylation"/>
    <property type="evidence" value="ECO:0007669"/>
    <property type="project" value="TreeGrafter"/>
</dbReference>
<keyword evidence="1 4" id="KW-0489">Methyltransferase</keyword>
<dbReference type="CDD" id="cd02440">
    <property type="entry name" value="AdoMet_MTases"/>
    <property type="match status" value="1"/>
</dbReference>
<dbReference type="SUPFAM" id="SSF53335">
    <property type="entry name" value="S-adenosyl-L-methionine-dependent methyltransferases"/>
    <property type="match status" value="1"/>
</dbReference>
<accession>G0L7A8</accession>
<dbReference type="PATRIC" id="fig|63186.3.peg.3056"/>
<dbReference type="Pfam" id="PF05958">
    <property type="entry name" value="tRNA_U5-meth_tr"/>
    <property type="match status" value="1"/>
</dbReference>
<evidence type="ECO:0000259" key="6">
    <source>
        <dbReference type="PROSITE" id="PS50926"/>
    </source>
</evidence>
<keyword evidence="2 4" id="KW-0808">Transferase</keyword>
<keyword evidence="3 4" id="KW-0949">S-adenosyl-L-methionine</keyword>
<dbReference type="InterPro" id="IPR030390">
    <property type="entry name" value="MeTrfase_TrmA_AS"/>
</dbReference>
<evidence type="ECO:0000313" key="7">
    <source>
        <dbReference type="EMBL" id="CAZ97270.1"/>
    </source>
</evidence>
<proteinExistence type="inferred from homology"/>
<dbReference type="Gene3D" id="3.40.50.150">
    <property type="entry name" value="Vaccinia Virus protein VP39"/>
    <property type="match status" value="1"/>
</dbReference>
<dbReference type="NCBIfam" id="TIGR00479">
    <property type="entry name" value="rumA"/>
    <property type="match status" value="1"/>
</dbReference>
<dbReference type="STRING" id="63186.ZOBELLIA_3131"/>
<comment type="similarity">
    <text evidence="4">Belongs to the class I-like SAM-binding methyltransferase superfamily. RNA M5U methyltransferase family.</text>
</comment>
<feature type="active site" description="Nucleophile" evidence="4">
    <location>
        <position position="436"/>
    </location>
</feature>
<dbReference type="EC" id="2.1.1.-" evidence="7"/>
<dbReference type="InterPro" id="IPR010280">
    <property type="entry name" value="U5_MeTrfase_fam"/>
</dbReference>
<sequence length="478" mass="54890">MHRDAYFCGMRRKNKRQVFENVEVVDAGAKGKTIGKAPDGRVIFLTNAVPGDIVDVQTTKKRKAYFEGVATTFHNFSDKRVEPQCEHFGVCGGCKWQNMGYEHQLFYKQKEVENNLRRIGHLELPEITPISGSKEQYFYRNKMEFSFSDSRWLTLKEIQSDNNFTDKNALGFHIPGMWDKILDIKKCHLQQDPSNAIRLETRDFAIKNGLTFFNPRNQHGQLRTLMIRTASTGELMVMIQFYEDDKAKRELLLNHLKATFPEITSLLYVINQKQNDTIYDQEIVCFSGRDHIFEEMEGLKFKINAKSFYQTNSAQAYELYKLTREFADLKGDELVYDLYTGTGTIAQFVAKKAKKVVGIESVPEAIADAKANAERNEIDNVDFFVGDMKNVFNQEFIEANGTPDVIITDPPRDGMHKDVVQQILNIAPDKVVYVSCNSATQARDLALMKDTYQVIKVQPVDMFPQTHHVENIVLLKKL</sequence>
<dbReference type="InterPro" id="IPR002792">
    <property type="entry name" value="TRAM_dom"/>
</dbReference>
<dbReference type="FunFam" id="3.40.50.150:FF:000009">
    <property type="entry name" value="23S rRNA (Uracil(1939)-C(5))-methyltransferase RlmD"/>
    <property type="match status" value="1"/>
</dbReference>
<gene>
    <name evidence="7" type="primary">rumA</name>
    <name evidence="7" type="ordered locus">zobellia_3131</name>
</gene>
<dbReference type="PROSITE" id="PS01230">
    <property type="entry name" value="TRMA_1"/>
    <property type="match status" value="1"/>
</dbReference>
<dbReference type="PANTHER" id="PTHR11061">
    <property type="entry name" value="RNA M5U METHYLTRANSFERASE"/>
    <property type="match status" value="1"/>
</dbReference>
<feature type="binding site" evidence="4">
    <location>
        <position position="360"/>
    </location>
    <ligand>
        <name>S-adenosyl-L-methionine</name>
        <dbReference type="ChEBI" id="CHEBI:59789"/>
    </ligand>
</feature>
<evidence type="ECO:0000313" key="8">
    <source>
        <dbReference type="Proteomes" id="UP000008898"/>
    </source>
</evidence>
<organism evidence="7 8">
    <name type="scientific">Zobellia galactanivorans (strain DSM 12802 / CCUG 47099 / CIP 106680 / NCIMB 13871 / Dsij)</name>
    <dbReference type="NCBI Taxonomy" id="63186"/>
    <lineage>
        <taxon>Bacteria</taxon>
        <taxon>Pseudomonadati</taxon>
        <taxon>Bacteroidota</taxon>
        <taxon>Flavobacteriia</taxon>
        <taxon>Flavobacteriales</taxon>
        <taxon>Flavobacteriaceae</taxon>
        <taxon>Zobellia</taxon>
    </lineage>
</organism>
<dbReference type="Gene3D" id="2.40.50.1070">
    <property type="match status" value="1"/>
</dbReference>
<dbReference type="KEGG" id="zga:ZOBELLIA_3131"/>
<dbReference type="GO" id="GO:0070041">
    <property type="term" value="F:rRNA (uridine-C5-)-methyltransferase activity"/>
    <property type="evidence" value="ECO:0007669"/>
    <property type="project" value="TreeGrafter"/>
</dbReference>
<dbReference type="Proteomes" id="UP000008898">
    <property type="component" value="Chromosome"/>
</dbReference>
<dbReference type="HOGENOM" id="CLU_014689_7_2_10"/>
<name>G0L7A8_ZOBGA</name>
<dbReference type="PROSITE" id="PS01231">
    <property type="entry name" value="TRMA_2"/>
    <property type="match status" value="1"/>
</dbReference>
<dbReference type="InterPro" id="IPR030391">
    <property type="entry name" value="MeTrfase_TrmA_CS"/>
</dbReference>
<dbReference type="Gene3D" id="2.40.50.140">
    <property type="entry name" value="Nucleic acid-binding proteins"/>
    <property type="match status" value="1"/>
</dbReference>
<evidence type="ECO:0000256" key="4">
    <source>
        <dbReference type="PROSITE-ProRule" id="PRU01024"/>
    </source>
</evidence>
<feature type="active site" evidence="5">
    <location>
        <position position="436"/>
    </location>
</feature>
<feature type="binding site" evidence="4">
    <location>
        <position position="409"/>
    </location>
    <ligand>
        <name>S-adenosyl-L-methionine</name>
        <dbReference type="ChEBI" id="CHEBI:59789"/>
    </ligand>
</feature>
<dbReference type="InterPro" id="IPR029063">
    <property type="entry name" value="SAM-dependent_MTases_sf"/>
</dbReference>
<dbReference type="PROSITE" id="PS51687">
    <property type="entry name" value="SAM_MT_RNA_M5U"/>
    <property type="match status" value="1"/>
</dbReference>
<dbReference type="EMBL" id="FP476056">
    <property type="protein sequence ID" value="CAZ97270.1"/>
    <property type="molecule type" value="Genomic_DNA"/>
</dbReference>
<dbReference type="SUPFAM" id="SSF50249">
    <property type="entry name" value="Nucleic acid-binding proteins"/>
    <property type="match status" value="1"/>
</dbReference>
<evidence type="ECO:0000256" key="2">
    <source>
        <dbReference type="ARBA" id="ARBA00022679"/>
    </source>
</evidence>
<reference evidence="7 8" key="2">
    <citation type="journal article" date="2012" name="Environ. Microbiol.">
        <title>Characterization of the first alginolytic operons in a marine bacterium: from their emergence in marine Flavobacteriia to their independent transfers to marine Proteobacteria and human gut Bacteroides.</title>
        <authorList>
            <person name="Thomas F."/>
            <person name="Barbeyron T."/>
            <person name="Tonon T."/>
            <person name="Genicot S."/>
            <person name="Czjzek M."/>
            <person name="Michel G."/>
        </authorList>
    </citation>
    <scope>NUCLEOTIDE SEQUENCE [LARGE SCALE GENOMIC DNA]</scope>
    <source>
        <strain evidence="8">DSM 12802 / CCUG 47099 / CIP 106680 / NCIMB 13871 / Dsij</strain>
    </source>
</reference>
<feature type="binding site" evidence="4">
    <location>
        <position position="310"/>
    </location>
    <ligand>
        <name>S-adenosyl-L-methionine</name>
        <dbReference type="ChEBI" id="CHEBI:59789"/>
    </ligand>
</feature>
<evidence type="ECO:0000256" key="5">
    <source>
        <dbReference type="PROSITE-ProRule" id="PRU10015"/>
    </source>
</evidence>